<gene>
    <name evidence="2" type="ORF">Ccel01_33420</name>
</gene>
<comment type="caution">
    <text evidence="2">The sequence shown here is derived from an EMBL/GenBank/DDBJ whole genome shotgun (WGS) entry which is preliminary data.</text>
</comment>
<feature type="compositionally biased region" description="Low complexity" evidence="1">
    <location>
        <begin position="9"/>
        <end position="28"/>
    </location>
</feature>
<sequence>MRSPTAQRASAVPADAAAADAADAADTVDGADDAPERARANRTRSVTCGVSSPAVADDVLRVVS</sequence>
<protein>
    <submittedName>
        <fullName evidence="2">Uncharacterized protein</fullName>
    </submittedName>
</protein>
<evidence type="ECO:0000313" key="2">
    <source>
        <dbReference type="EMBL" id="GLY58740.1"/>
    </source>
</evidence>
<evidence type="ECO:0000256" key="1">
    <source>
        <dbReference type="SAM" id="MobiDB-lite"/>
    </source>
</evidence>
<organism evidence="2 3">
    <name type="scientific">Cellulosimicrobium cellulans</name>
    <name type="common">Arthrobacter luteus</name>
    <dbReference type="NCBI Taxonomy" id="1710"/>
    <lineage>
        <taxon>Bacteria</taxon>
        <taxon>Bacillati</taxon>
        <taxon>Actinomycetota</taxon>
        <taxon>Actinomycetes</taxon>
        <taxon>Micrococcales</taxon>
        <taxon>Promicromonosporaceae</taxon>
        <taxon>Cellulosimicrobium</taxon>
    </lineage>
</organism>
<evidence type="ECO:0000313" key="3">
    <source>
        <dbReference type="Proteomes" id="UP001165168"/>
    </source>
</evidence>
<reference evidence="2" key="1">
    <citation type="submission" date="2023-03" db="EMBL/GenBank/DDBJ databases">
        <title>Cellulosimicrobium cellulans NBRC 103059.</title>
        <authorList>
            <person name="Ichikawa N."/>
            <person name="Sato H."/>
            <person name="Tonouchi N."/>
        </authorList>
    </citation>
    <scope>NUCLEOTIDE SEQUENCE</scope>
    <source>
        <strain evidence="2">NBRC 103059</strain>
    </source>
</reference>
<feature type="region of interest" description="Disordered" evidence="1">
    <location>
        <begin position="1"/>
        <end position="50"/>
    </location>
</feature>
<dbReference type="Proteomes" id="UP001165168">
    <property type="component" value="Unassembled WGS sequence"/>
</dbReference>
<proteinExistence type="predicted"/>
<dbReference type="EMBL" id="BSTG01000004">
    <property type="protein sequence ID" value="GLY58740.1"/>
    <property type="molecule type" value="Genomic_DNA"/>
</dbReference>
<dbReference type="AlphaFoldDB" id="A0AAV5PBT6"/>
<accession>A0AAV5PBT6</accession>
<name>A0AAV5PBT6_CELCE</name>